<reference evidence="2 3" key="1">
    <citation type="submission" date="2019-01" db="EMBL/GenBank/DDBJ databases">
        <title>Intercellular communication is required for trap formation in the nematode-trapping fungus Duddingtonia flagrans.</title>
        <authorList>
            <person name="Youssar L."/>
            <person name="Wernet V."/>
            <person name="Hensel N."/>
            <person name="Hildebrandt H.-G."/>
            <person name="Fischer R."/>
        </authorList>
    </citation>
    <scope>NUCLEOTIDE SEQUENCE [LARGE SCALE GENOMIC DNA]</scope>
    <source>
        <strain evidence="2 3">CBS H-5679</strain>
    </source>
</reference>
<name>A0A437AC35_ARTFL</name>
<evidence type="ECO:0000256" key="1">
    <source>
        <dbReference type="SAM" id="MobiDB-lite"/>
    </source>
</evidence>
<dbReference type="GeneID" id="93585298"/>
<accession>A0A437AC35</accession>
<feature type="compositionally biased region" description="Low complexity" evidence="1">
    <location>
        <begin position="36"/>
        <end position="47"/>
    </location>
</feature>
<keyword evidence="3" id="KW-1185">Reference proteome</keyword>
<feature type="region of interest" description="Disordered" evidence="1">
    <location>
        <begin position="24"/>
        <end position="47"/>
    </location>
</feature>
<dbReference type="AlphaFoldDB" id="A0A437AC35"/>
<comment type="caution">
    <text evidence="2">The sequence shown here is derived from an EMBL/GenBank/DDBJ whole genome shotgun (WGS) entry which is preliminary data.</text>
</comment>
<protein>
    <submittedName>
        <fullName evidence="2">Uncharacterized protein</fullName>
    </submittedName>
</protein>
<evidence type="ECO:0000313" key="3">
    <source>
        <dbReference type="Proteomes" id="UP000283090"/>
    </source>
</evidence>
<organism evidence="2 3">
    <name type="scientific">Arthrobotrys flagrans</name>
    <name type="common">Nematode-trapping fungus</name>
    <name type="synonym">Trichothecium flagrans</name>
    <dbReference type="NCBI Taxonomy" id="97331"/>
    <lineage>
        <taxon>Eukaryota</taxon>
        <taxon>Fungi</taxon>
        <taxon>Dikarya</taxon>
        <taxon>Ascomycota</taxon>
        <taxon>Pezizomycotina</taxon>
        <taxon>Orbiliomycetes</taxon>
        <taxon>Orbiliales</taxon>
        <taxon>Orbiliaceae</taxon>
        <taxon>Arthrobotrys</taxon>
    </lineage>
</organism>
<dbReference type="VEuPathDB" id="FungiDB:DFL_002987"/>
<evidence type="ECO:0000313" key="2">
    <source>
        <dbReference type="EMBL" id="RVD88814.1"/>
    </source>
</evidence>
<sequence length="226" mass="25393">MGSKSLWALDFPEYCDCNVQSPDHSGDIPDTPQAGSSSSSTPPTTKKTLPGCKLCGTSTVKFTLIEVFDLLREKISLTKSSLRQKYYRLFLATECLILPSSSNPCTPAIEKHRIYHLSALPSTTYLSIARGLIGKDYTIRPLPPPPKVGITDLPYTVLRRILEILLEDMETVWSYYQAMQSSYIFLKAYYRGPLGNGTLKRLQERYTYSRGVSWPAPFPQDPRQVG</sequence>
<dbReference type="STRING" id="97331.A0A437AC35"/>
<dbReference type="RefSeq" id="XP_067494358.1">
    <property type="nucleotide sequence ID" value="XM_067631852.1"/>
</dbReference>
<proteinExistence type="predicted"/>
<gene>
    <name evidence="2" type="ORF">DFL_002987</name>
</gene>
<dbReference type="EMBL" id="SAEB01000003">
    <property type="protein sequence ID" value="RVD88814.1"/>
    <property type="molecule type" value="Genomic_DNA"/>
</dbReference>
<dbReference type="OrthoDB" id="5318562at2759"/>
<dbReference type="Proteomes" id="UP000283090">
    <property type="component" value="Unassembled WGS sequence"/>
</dbReference>